<dbReference type="CDD" id="cd00121">
    <property type="entry name" value="MATH"/>
    <property type="match status" value="1"/>
</dbReference>
<feature type="domain" description="MATH" evidence="1">
    <location>
        <begin position="33"/>
        <end position="151"/>
    </location>
</feature>
<name>A0A833RMF8_9POAL</name>
<dbReference type="Pfam" id="PF22486">
    <property type="entry name" value="MATH_2"/>
    <property type="match status" value="1"/>
</dbReference>
<dbReference type="GO" id="GO:0016567">
    <property type="term" value="P:protein ubiquitination"/>
    <property type="evidence" value="ECO:0007669"/>
    <property type="project" value="InterPro"/>
</dbReference>
<dbReference type="Gene3D" id="2.60.210.10">
    <property type="entry name" value="Apoptosis, Tumor Necrosis Factor Receptor Associated Protein 2, Chain A"/>
    <property type="match status" value="1"/>
</dbReference>
<dbReference type="PANTHER" id="PTHR26379:SF438">
    <property type="entry name" value="OS08G0128700 PROTEIN"/>
    <property type="match status" value="1"/>
</dbReference>
<keyword evidence="3" id="KW-1185">Reference proteome</keyword>
<accession>A0A833RMF8</accession>
<reference evidence="2" key="1">
    <citation type="submission" date="2020-01" db="EMBL/GenBank/DDBJ databases">
        <title>Genome sequence of Kobresia littledalei, the first chromosome-level genome in the family Cyperaceae.</title>
        <authorList>
            <person name="Qu G."/>
        </authorList>
    </citation>
    <scope>NUCLEOTIDE SEQUENCE</scope>
    <source>
        <strain evidence="2">C.B.Clarke</strain>
        <tissue evidence="2">Leaf</tissue>
    </source>
</reference>
<dbReference type="SUPFAM" id="SSF49599">
    <property type="entry name" value="TRAF domain-like"/>
    <property type="match status" value="1"/>
</dbReference>
<protein>
    <submittedName>
        <fullName evidence="2">MATH domain-containing protein</fullName>
    </submittedName>
</protein>
<dbReference type="InterPro" id="IPR045005">
    <property type="entry name" value="BPM1-6"/>
</dbReference>
<evidence type="ECO:0000259" key="1">
    <source>
        <dbReference type="Pfam" id="PF22486"/>
    </source>
</evidence>
<dbReference type="InterPro" id="IPR002083">
    <property type="entry name" value="MATH/TRAF_dom"/>
</dbReference>
<sequence length="170" mass="19938">MKNTASVIDASVKDPIKTEKDVICALKTFTTVYRVKIENYSQLKHSYDLVINCGTFHLAGYEWTVDYFPRLFYFTNEVGLRIRLCTNINTSLKLDIQINLIDPSGRCLVVAKKKRTYYWRNDGEPITIMRKTKLESSKYINDDCFSFECIVTVTKWSHEPKYSEEEVSFW</sequence>
<gene>
    <name evidence="2" type="ORF">FCM35_KLT00324</name>
</gene>
<dbReference type="Proteomes" id="UP000623129">
    <property type="component" value="Unassembled WGS sequence"/>
</dbReference>
<dbReference type="PANTHER" id="PTHR26379">
    <property type="entry name" value="BTB/POZ AND MATH DOMAIN-CONTAINING PROTEIN 1"/>
    <property type="match status" value="1"/>
</dbReference>
<evidence type="ECO:0000313" key="3">
    <source>
        <dbReference type="Proteomes" id="UP000623129"/>
    </source>
</evidence>
<dbReference type="AlphaFoldDB" id="A0A833RMF8"/>
<proteinExistence type="predicted"/>
<organism evidence="2 3">
    <name type="scientific">Carex littledalei</name>
    <dbReference type="NCBI Taxonomy" id="544730"/>
    <lineage>
        <taxon>Eukaryota</taxon>
        <taxon>Viridiplantae</taxon>
        <taxon>Streptophyta</taxon>
        <taxon>Embryophyta</taxon>
        <taxon>Tracheophyta</taxon>
        <taxon>Spermatophyta</taxon>
        <taxon>Magnoliopsida</taxon>
        <taxon>Liliopsida</taxon>
        <taxon>Poales</taxon>
        <taxon>Cyperaceae</taxon>
        <taxon>Cyperoideae</taxon>
        <taxon>Cariceae</taxon>
        <taxon>Carex</taxon>
        <taxon>Carex subgen. Euthyceras</taxon>
    </lineage>
</organism>
<dbReference type="EMBL" id="SWLB01000001">
    <property type="protein sequence ID" value="KAF3341686.1"/>
    <property type="molecule type" value="Genomic_DNA"/>
</dbReference>
<dbReference type="InterPro" id="IPR008974">
    <property type="entry name" value="TRAF-like"/>
</dbReference>
<evidence type="ECO:0000313" key="2">
    <source>
        <dbReference type="EMBL" id="KAF3341686.1"/>
    </source>
</evidence>
<comment type="caution">
    <text evidence="2">The sequence shown here is derived from an EMBL/GenBank/DDBJ whole genome shotgun (WGS) entry which is preliminary data.</text>
</comment>